<evidence type="ECO:0000313" key="1">
    <source>
        <dbReference type="EMBL" id="EDM08743.1"/>
    </source>
</evidence>
<dbReference type="AlphaFoldDB" id="A6JCL6"/>
<name>A6JCL6_RAT</name>
<sequence length="19" mass="2222">MFEPFCTFIASVEEITPFL</sequence>
<feature type="non-terminal residue" evidence="1">
    <location>
        <position position="19"/>
    </location>
</feature>
<reference evidence="2" key="1">
    <citation type="submission" date="2005-09" db="EMBL/GenBank/DDBJ databases">
        <authorList>
            <person name="Mural R.J."/>
            <person name="Li P.W."/>
            <person name="Adams M.D."/>
            <person name="Amanatides P.G."/>
            <person name="Baden-Tillson H."/>
            <person name="Barnstead M."/>
            <person name="Chin S.H."/>
            <person name="Dew I."/>
            <person name="Evans C.A."/>
            <person name="Ferriera S."/>
            <person name="Flanigan M."/>
            <person name="Fosler C."/>
            <person name="Glodek A."/>
            <person name="Gu Z."/>
            <person name="Holt R.A."/>
            <person name="Jennings D."/>
            <person name="Kraft C.L."/>
            <person name="Lu F."/>
            <person name="Nguyen T."/>
            <person name="Nusskern D.R."/>
            <person name="Pfannkoch C.M."/>
            <person name="Sitter C."/>
            <person name="Sutton G.G."/>
            <person name="Venter J.C."/>
            <person name="Wang Z."/>
            <person name="Woodage T."/>
            <person name="Zheng X.H."/>
            <person name="Zhong F."/>
        </authorList>
    </citation>
    <scope>NUCLEOTIDE SEQUENCE [LARGE SCALE GENOMIC DNA]</scope>
    <source>
        <strain>BN</strain>
        <strain evidence="2">Sprague-Dawley</strain>
    </source>
</reference>
<organism evidence="1 2">
    <name type="scientific">Rattus norvegicus</name>
    <name type="common">Rat</name>
    <dbReference type="NCBI Taxonomy" id="10116"/>
    <lineage>
        <taxon>Eukaryota</taxon>
        <taxon>Metazoa</taxon>
        <taxon>Chordata</taxon>
        <taxon>Craniata</taxon>
        <taxon>Vertebrata</taxon>
        <taxon>Euteleostomi</taxon>
        <taxon>Mammalia</taxon>
        <taxon>Eutheria</taxon>
        <taxon>Euarchontoglires</taxon>
        <taxon>Glires</taxon>
        <taxon>Rodentia</taxon>
        <taxon>Myomorpha</taxon>
        <taxon>Muroidea</taxon>
        <taxon>Muridae</taxon>
        <taxon>Murinae</taxon>
        <taxon>Rattus</taxon>
    </lineage>
</organism>
<accession>A6JCL6</accession>
<proteinExistence type="predicted"/>
<dbReference type="Proteomes" id="UP000234681">
    <property type="component" value="Chromosome 1"/>
</dbReference>
<protein>
    <submittedName>
        <fullName evidence="1">RCG24853</fullName>
    </submittedName>
</protein>
<gene>
    <name evidence="1" type="ORF">rCG_24853</name>
</gene>
<evidence type="ECO:0000313" key="2">
    <source>
        <dbReference type="Proteomes" id="UP000234681"/>
    </source>
</evidence>
<dbReference type="EMBL" id="CH473980">
    <property type="protein sequence ID" value="EDM08743.1"/>
    <property type="molecule type" value="Genomic_DNA"/>
</dbReference>